<accession>A0A381XS31</accession>
<protein>
    <submittedName>
        <fullName evidence="1">Uncharacterized protein</fullName>
    </submittedName>
</protein>
<organism evidence="1">
    <name type="scientific">marine metagenome</name>
    <dbReference type="NCBI Taxonomy" id="408172"/>
    <lineage>
        <taxon>unclassified sequences</taxon>
        <taxon>metagenomes</taxon>
        <taxon>ecological metagenomes</taxon>
    </lineage>
</organism>
<reference evidence="1" key="1">
    <citation type="submission" date="2018-05" db="EMBL/GenBank/DDBJ databases">
        <authorList>
            <person name="Lanie J.A."/>
            <person name="Ng W.-L."/>
            <person name="Kazmierczak K.M."/>
            <person name="Andrzejewski T.M."/>
            <person name="Davidsen T.M."/>
            <person name="Wayne K.J."/>
            <person name="Tettelin H."/>
            <person name="Glass J.I."/>
            <person name="Rusch D."/>
            <person name="Podicherti R."/>
            <person name="Tsui H.-C.T."/>
            <person name="Winkler M.E."/>
        </authorList>
    </citation>
    <scope>NUCLEOTIDE SEQUENCE</scope>
</reference>
<dbReference type="AlphaFoldDB" id="A0A381XS31"/>
<evidence type="ECO:0000313" key="1">
    <source>
        <dbReference type="EMBL" id="SVA67569.1"/>
    </source>
</evidence>
<proteinExistence type="predicted"/>
<dbReference type="EMBL" id="UINC01016181">
    <property type="protein sequence ID" value="SVA67569.1"/>
    <property type="molecule type" value="Genomic_DNA"/>
</dbReference>
<name>A0A381XS31_9ZZZZ</name>
<sequence length="41" mass="4321">MKSLSAIGSNILPKLLSRSIFLAKYPSKKSDAAIAINNSTA</sequence>
<gene>
    <name evidence="1" type="ORF">METZ01_LOCUS120423</name>
</gene>